<accession>A0AAN8RUX4</accession>
<evidence type="ECO:0000313" key="2">
    <source>
        <dbReference type="Proteomes" id="UP001372834"/>
    </source>
</evidence>
<evidence type="ECO:0000313" key="1">
    <source>
        <dbReference type="EMBL" id="KAK6625466.1"/>
    </source>
</evidence>
<dbReference type="EMBL" id="JAWJWE010000037">
    <property type="protein sequence ID" value="KAK6625466.1"/>
    <property type="molecule type" value="Genomic_DNA"/>
</dbReference>
<organism evidence="1 2">
    <name type="scientific">Polyplax serrata</name>
    <name type="common">Common mouse louse</name>
    <dbReference type="NCBI Taxonomy" id="468196"/>
    <lineage>
        <taxon>Eukaryota</taxon>
        <taxon>Metazoa</taxon>
        <taxon>Ecdysozoa</taxon>
        <taxon>Arthropoda</taxon>
        <taxon>Hexapoda</taxon>
        <taxon>Insecta</taxon>
        <taxon>Pterygota</taxon>
        <taxon>Neoptera</taxon>
        <taxon>Paraneoptera</taxon>
        <taxon>Psocodea</taxon>
        <taxon>Troctomorpha</taxon>
        <taxon>Phthiraptera</taxon>
        <taxon>Anoplura</taxon>
        <taxon>Polyplacidae</taxon>
        <taxon>Polyplax</taxon>
    </lineage>
</organism>
<comment type="caution">
    <text evidence="1">The sequence shown here is derived from an EMBL/GenBank/DDBJ whole genome shotgun (WGS) entry which is preliminary data.</text>
</comment>
<dbReference type="AlphaFoldDB" id="A0AAN8RUX4"/>
<name>A0AAN8RUX4_POLSC</name>
<reference evidence="1 2" key="1">
    <citation type="submission" date="2023-10" db="EMBL/GenBank/DDBJ databases">
        <title>Genomes of two closely related lineages of the louse Polyplax serrata with different host specificities.</title>
        <authorList>
            <person name="Martinu J."/>
            <person name="Tarabai H."/>
            <person name="Stefka J."/>
            <person name="Hypsa V."/>
        </authorList>
    </citation>
    <scope>NUCLEOTIDE SEQUENCE [LARGE SCALE GENOMIC DNA]</scope>
    <source>
        <strain evidence="1">HR10_N</strain>
    </source>
</reference>
<gene>
    <name evidence="1" type="ORF">RUM43_005764</name>
</gene>
<proteinExistence type="predicted"/>
<protein>
    <submittedName>
        <fullName evidence="1">Uncharacterized protein</fullName>
    </submittedName>
</protein>
<dbReference type="Proteomes" id="UP001372834">
    <property type="component" value="Unassembled WGS sequence"/>
</dbReference>
<sequence length="74" mass="8072">MYKQRVTGVGISVAPNTWTGRKLTCRKAHITGSCAPPKSPPAPIESAHAELSIFHVRKCLSPPFAIVDDITFRI</sequence>